<evidence type="ECO:0000313" key="2">
    <source>
        <dbReference type="EMBL" id="PCS07687.1"/>
    </source>
</evidence>
<dbReference type="RefSeq" id="WP_068160350.1">
    <property type="nucleotide sequence ID" value="NZ_JXJX01000003.1"/>
</dbReference>
<proteinExistence type="inferred from homology"/>
<name>A0A2A5S2C9_9LACT</name>
<evidence type="ECO:0000256" key="1">
    <source>
        <dbReference type="ARBA" id="ARBA00006479"/>
    </source>
</evidence>
<keyword evidence="2" id="KW-0418">Kinase</keyword>
<dbReference type="Pfam" id="PF00480">
    <property type="entry name" value="ROK"/>
    <property type="match status" value="1"/>
</dbReference>
<keyword evidence="2" id="KW-0808">Transferase</keyword>
<reference evidence="2 3" key="1">
    <citation type="submission" date="2014-12" db="EMBL/GenBank/DDBJ databases">
        <title>Draft genome sequences of 10 type strains of Lactococcus.</title>
        <authorList>
            <person name="Sun Z."/>
            <person name="Zhong Z."/>
            <person name="Liu W."/>
            <person name="Zhang W."/>
            <person name="Zhang H."/>
        </authorList>
    </citation>
    <scope>NUCLEOTIDE SEQUENCE [LARGE SCALE GENOMIC DNA]</scope>
    <source>
        <strain evidence="2 3">DSM 20686</strain>
    </source>
</reference>
<evidence type="ECO:0000313" key="3">
    <source>
        <dbReference type="Proteomes" id="UP000242246"/>
    </source>
</evidence>
<dbReference type="STRING" id="1348632.GCA_001591745_00297"/>
<dbReference type="GO" id="GO:0016301">
    <property type="term" value="F:kinase activity"/>
    <property type="evidence" value="ECO:0007669"/>
    <property type="project" value="UniProtKB-KW"/>
</dbReference>
<dbReference type="InterPro" id="IPR000600">
    <property type="entry name" value="ROK"/>
</dbReference>
<comment type="caution">
    <text evidence="2">The sequence shown here is derived from an EMBL/GenBank/DDBJ whole genome shotgun (WGS) entry which is preliminary data.</text>
</comment>
<keyword evidence="3" id="KW-1185">Reference proteome</keyword>
<dbReference type="EMBL" id="JXJX01000003">
    <property type="protein sequence ID" value="PCS07687.1"/>
    <property type="molecule type" value="Genomic_DNA"/>
</dbReference>
<dbReference type="InterPro" id="IPR043129">
    <property type="entry name" value="ATPase_NBD"/>
</dbReference>
<protein>
    <submittedName>
        <fullName evidence="2">Sugar kinase and transcription regulator</fullName>
    </submittedName>
</protein>
<dbReference type="PANTHER" id="PTHR18964:SF149">
    <property type="entry name" value="BIFUNCTIONAL UDP-N-ACETYLGLUCOSAMINE 2-EPIMERASE_N-ACETYLMANNOSAMINE KINASE"/>
    <property type="match status" value="1"/>
</dbReference>
<dbReference type="SUPFAM" id="SSF53067">
    <property type="entry name" value="Actin-like ATPase domain"/>
    <property type="match status" value="1"/>
</dbReference>
<comment type="similarity">
    <text evidence="1">Belongs to the ROK (NagC/XylR) family.</text>
</comment>
<dbReference type="CDD" id="cd24152">
    <property type="entry name" value="ASKHA_NBD_ROK-like"/>
    <property type="match status" value="1"/>
</dbReference>
<organism evidence="2 3">
    <name type="scientific">Pseudolactococcus plantarum</name>
    <dbReference type="NCBI Taxonomy" id="1365"/>
    <lineage>
        <taxon>Bacteria</taxon>
        <taxon>Bacillati</taxon>
        <taxon>Bacillota</taxon>
        <taxon>Bacilli</taxon>
        <taxon>Lactobacillales</taxon>
        <taxon>Streptococcaceae</taxon>
        <taxon>Pseudolactococcus</taxon>
    </lineage>
</organism>
<gene>
    <name evidence="2" type="ORF">RU87_GL000906</name>
</gene>
<dbReference type="PANTHER" id="PTHR18964">
    <property type="entry name" value="ROK (REPRESSOR, ORF, KINASE) FAMILY"/>
    <property type="match status" value="1"/>
</dbReference>
<dbReference type="Gene3D" id="3.30.420.40">
    <property type="match status" value="2"/>
</dbReference>
<sequence length="312" mass="34109">MYYIGFDIGGTAIKYGLVNHTGEVFHKGTFPTILDDADKMINQMSAKVKKIQANYEIQGVGVSIPGIVSPDGYMITAGSILSLYHMHLKKRLESAFGLPVTLENDANCVAIAEQWVGNAKGVENYIVVTLGTAVGCGIVINNQIYKGAHGAAGEAGWSMQESLDYTQDLEDNSWNFTSGVIVGLCRHYQHESGKTISDARMILDLASHGDEIAGRVLDQYYDDVAKGLLNLICVFDPEVLLIGGGISANQSFLRHLSHRLDKIKLHHRSLNRLSNDTIAQVQPCLLKNDAGLIGAVYQVIKEKEKEMNRSSL</sequence>
<dbReference type="Proteomes" id="UP000242246">
    <property type="component" value="Unassembled WGS sequence"/>
</dbReference>
<dbReference type="OrthoDB" id="9795247at2"/>
<accession>A0A2A5S2C9</accession>
<dbReference type="AlphaFoldDB" id="A0A2A5S2C9"/>